<dbReference type="InterPro" id="IPR004853">
    <property type="entry name" value="Sugar_P_trans_dom"/>
</dbReference>
<feature type="transmembrane region" description="Helical" evidence="5">
    <location>
        <begin position="263"/>
        <end position="287"/>
    </location>
</feature>
<keyword evidence="2 5" id="KW-0812">Transmembrane</keyword>
<reference evidence="7 8" key="1">
    <citation type="submission" date="2022-12" db="EMBL/GenBank/DDBJ databases">
        <title>Chromosome-level genome of Tegillarca granosa.</title>
        <authorList>
            <person name="Kim J."/>
        </authorList>
    </citation>
    <scope>NUCLEOTIDE SEQUENCE [LARGE SCALE GENOMIC DNA]</scope>
    <source>
        <strain evidence="7">Teg-2019</strain>
        <tissue evidence="7">Adductor muscle</tissue>
    </source>
</reference>
<dbReference type="Pfam" id="PF03151">
    <property type="entry name" value="TPT"/>
    <property type="match status" value="1"/>
</dbReference>
<organism evidence="7 8">
    <name type="scientific">Tegillarca granosa</name>
    <name type="common">Malaysian cockle</name>
    <name type="synonym">Anadara granosa</name>
    <dbReference type="NCBI Taxonomy" id="220873"/>
    <lineage>
        <taxon>Eukaryota</taxon>
        <taxon>Metazoa</taxon>
        <taxon>Spiralia</taxon>
        <taxon>Lophotrochozoa</taxon>
        <taxon>Mollusca</taxon>
        <taxon>Bivalvia</taxon>
        <taxon>Autobranchia</taxon>
        <taxon>Pteriomorphia</taxon>
        <taxon>Arcoida</taxon>
        <taxon>Arcoidea</taxon>
        <taxon>Arcidae</taxon>
        <taxon>Tegillarca</taxon>
    </lineage>
</organism>
<evidence type="ECO:0000256" key="5">
    <source>
        <dbReference type="SAM" id="Phobius"/>
    </source>
</evidence>
<sequence>MSDSLQMNHMDNAHIDMSLDMVKLKPGANKHIVKKMDDDEKMGLLNVRAFLFLILWYIFSAFTLFLNKYILATLKGDPALLGAMQMIMTATFGFIQMYLPLGFYKPVKREGKPPNFWRNMVLVGCMRFSTVVLGLVALKFVAVSFTETVKSSAPLFTVFISQVLIGEYTGFYTFLSLIPIMGGLALCSAYELSFNIQGFIAALATNLTEWYVLFYKIPAELQFYTSIASVVIQIPACFFLIDLPVAQKSLDMTMLLALISNGIFFHFQITFLSGVGTITVTIGVLLYTKAKEIDHNRLEIKQHYPTESGPKQV</sequence>
<comment type="subcellular location">
    <subcellularLocation>
        <location evidence="1">Membrane</location>
        <topology evidence="1">Multi-pass membrane protein</topology>
    </subcellularLocation>
</comment>
<protein>
    <recommendedName>
        <fullName evidence="6">Sugar phosphate transporter domain-containing protein</fullName>
    </recommendedName>
</protein>
<keyword evidence="4 5" id="KW-0472">Membrane</keyword>
<feature type="transmembrane region" description="Helical" evidence="5">
    <location>
        <begin position="221"/>
        <end position="243"/>
    </location>
</feature>
<evidence type="ECO:0000256" key="3">
    <source>
        <dbReference type="ARBA" id="ARBA00022989"/>
    </source>
</evidence>
<feature type="transmembrane region" description="Helical" evidence="5">
    <location>
        <begin position="49"/>
        <end position="67"/>
    </location>
</feature>
<accession>A0ABQ9FSJ1</accession>
<feature type="domain" description="Sugar phosphate transporter" evidence="6">
    <location>
        <begin position="50"/>
        <end position="279"/>
    </location>
</feature>
<name>A0ABQ9FSJ1_TEGGR</name>
<dbReference type="EMBL" id="JARBDR010000141">
    <property type="protein sequence ID" value="KAJ8320229.1"/>
    <property type="molecule type" value="Genomic_DNA"/>
</dbReference>
<comment type="caution">
    <text evidence="7">The sequence shown here is derived from an EMBL/GenBank/DDBJ whole genome shotgun (WGS) entry which is preliminary data.</text>
</comment>
<evidence type="ECO:0000256" key="1">
    <source>
        <dbReference type="ARBA" id="ARBA00004141"/>
    </source>
</evidence>
<evidence type="ECO:0000256" key="2">
    <source>
        <dbReference type="ARBA" id="ARBA00022692"/>
    </source>
</evidence>
<proteinExistence type="predicted"/>
<keyword evidence="3 5" id="KW-1133">Transmembrane helix</keyword>
<feature type="transmembrane region" description="Helical" evidence="5">
    <location>
        <begin position="79"/>
        <end position="99"/>
    </location>
</feature>
<dbReference type="Proteomes" id="UP001217089">
    <property type="component" value="Unassembled WGS sequence"/>
</dbReference>
<gene>
    <name evidence="7" type="ORF">KUTeg_001816</name>
</gene>
<evidence type="ECO:0000313" key="8">
    <source>
        <dbReference type="Proteomes" id="UP001217089"/>
    </source>
</evidence>
<dbReference type="PANTHER" id="PTHR11132">
    <property type="entry name" value="SOLUTE CARRIER FAMILY 35"/>
    <property type="match status" value="1"/>
</dbReference>
<evidence type="ECO:0000313" key="7">
    <source>
        <dbReference type="EMBL" id="KAJ8320229.1"/>
    </source>
</evidence>
<evidence type="ECO:0000259" key="6">
    <source>
        <dbReference type="Pfam" id="PF03151"/>
    </source>
</evidence>
<feature type="transmembrane region" description="Helical" evidence="5">
    <location>
        <begin position="119"/>
        <end position="141"/>
    </location>
</feature>
<keyword evidence="8" id="KW-1185">Reference proteome</keyword>
<dbReference type="InterPro" id="IPR050186">
    <property type="entry name" value="TPT_transporter"/>
</dbReference>
<evidence type="ECO:0000256" key="4">
    <source>
        <dbReference type="ARBA" id="ARBA00023136"/>
    </source>
</evidence>